<organism evidence="6 7">
    <name type="scientific">Capsella rubella</name>
    <dbReference type="NCBI Taxonomy" id="81985"/>
    <lineage>
        <taxon>Eukaryota</taxon>
        <taxon>Viridiplantae</taxon>
        <taxon>Streptophyta</taxon>
        <taxon>Embryophyta</taxon>
        <taxon>Tracheophyta</taxon>
        <taxon>Spermatophyta</taxon>
        <taxon>Magnoliopsida</taxon>
        <taxon>eudicotyledons</taxon>
        <taxon>Gunneridae</taxon>
        <taxon>Pentapetalae</taxon>
        <taxon>rosids</taxon>
        <taxon>malvids</taxon>
        <taxon>Brassicales</taxon>
        <taxon>Brassicaceae</taxon>
        <taxon>Camelineae</taxon>
        <taxon>Capsella</taxon>
    </lineage>
</organism>
<evidence type="ECO:0000256" key="1">
    <source>
        <dbReference type="ARBA" id="ARBA00023015"/>
    </source>
</evidence>
<dbReference type="PANTHER" id="PTHR31714">
    <property type="entry name" value="F-BOX ASSOCIATED UBIQUITINATION EFFECTOR FAMILY PROTEIN-RELATED"/>
    <property type="match status" value="1"/>
</dbReference>
<proteinExistence type="predicted"/>
<keyword evidence="7" id="KW-1185">Reference proteome</keyword>
<dbReference type="OrthoDB" id="1107504at2759"/>
<dbReference type="Pfam" id="PF02365">
    <property type="entry name" value="NAM"/>
    <property type="match status" value="1"/>
</dbReference>
<evidence type="ECO:0000256" key="2">
    <source>
        <dbReference type="ARBA" id="ARBA00023125"/>
    </source>
</evidence>
<dbReference type="KEGG" id="crb:17881436"/>
<dbReference type="PANTHER" id="PTHR31714:SF10">
    <property type="entry name" value="F-BOX ASSOCIATED UBIQUITINATION EFFECTOR FAMILY PROTEIN-RELATED"/>
    <property type="match status" value="1"/>
</dbReference>
<dbReference type="InterPro" id="IPR036093">
    <property type="entry name" value="NAC_dom_sf"/>
</dbReference>
<evidence type="ECO:0000259" key="5">
    <source>
        <dbReference type="PROSITE" id="PS51005"/>
    </source>
</evidence>
<dbReference type="Gene3D" id="2.170.150.80">
    <property type="entry name" value="NAC domain"/>
    <property type="match status" value="1"/>
</dbReference>
<keyword evidence="4" id="KW-0539">Nucleus</keyword>
<dbReference type="PROSITE" id="PS51005">
    <property type="entry name" value="NAC"/>
    <property type="match status" value="1"/>
</dbReference>
<dbReference type="GO" id="GO:0003677">
    <property type="term" value="F:DNA binding"/>
    <property type="evidence" value="ECO:0007669"/>
    <property type="project" value="UniProtKB-KW"/>
</dbReference>
<dbReference type="STRING" id="81985.R0FKT7"/>
<protein>
    <recommendedName>
        <fullName evidence="5">NAC domain-containing protein</fullName>
    </recommendedName>
</protein>
<sequence length="242" mass="28356">MINLEPRGQCYSNPDDRTYHYPQPFDVPIHHVNIYKSDPQQLSVEYEKANDEAWFFITERYKKGISGKKHKLADDNATVGAKKIERYRARKPHGVKTDWLMHEYSYESPHDDDNDKVEYVLCKIYLTPSAVKRMKDNEKEKVKKGKGKLKEKVKQLEQPQCCLPSAQDQEPKSLPYNIDDDDLKDFDEFFDFVDSEPQLEDVEEFFAEFMKPNSVVGDEEDVPKDSDILEGFFNDGMMKDLH</sequence>
<dbReference type="GO" id="GO:0006355">
    <property type="term" value="P:regulation of DNA-templated transcription"/>
    <property type="evidence" value="ECO:0007669"/>
    <property type="project" value="InterPro"/>
</dbReference>
<evidence type="ECO:0000313" key="6">
    <source>
        <dbReference type="EMBL" id="EOA23047.1"/>
    </source>
</evidence>
<dbReference type="EMBL" id="KB870810">
    <property type="protein sequence ID" value="EOA23047.1"/>
    <property type="molecule type" value="Genomic_DNA"/>
</dbReference>
<feature type="domain" description="NAC" evidence="5">
    <location>
        <begin position="1"/>
        <end position="127"/>
    </location>
</feature>
<gene>
    <name evidence="6" type="ORF">CARUB_v10003817mg</name>
</gene>
<keyword evidence="2" id="KW-0238">DNA-binding</keyword>
<keyword evidence="1" id="KW-0805">Transcription regulation</keyword>
<evidence type="ECO:0000313" key="7">
    <source>
        <dbReference type="Proteomes" id="UP000029121"/>
    </source>
</evidence>
<evidence type="ECO:0000256" key="4">
    <source>
        <dbReference type="ARBA" id="ARBA00023242"/>
    </source>
</evidence>
<dbReference type="SUPFAM" id="SSF101941">
    <property type="entry name" value="NAC domain"/>
    <property type="match status" value="1"/>
</dbReference>
<dbReference type="Proteomes" id="UP000029121">
    <property type="component" value="Unassembled WGS sequence"/>
</dbReference>
<name>R0FKT7_9BRAS</name>
<dbReference type="InterPro" id="IPR003441">
    <property type="entry name" value="NAC-dom"/>
</dbReference>
<evidence type="ECO:0000256" key="3">
    <source>
        <dbReference type="ARBA" id="ARBA00023163"/>
    </source>
</evidence>
<accession>R0FKT7</accession>
<reference evidence="7" key="1">
    <citation type="journal article" date="2013" name="Nat. Genet.">
        <title>The Capsella rubella genome and the genomic consequences of rapid mating system evolution.</title>
        <authorList>
            <person name="Slotte T."/>
            <person name="Hazzouri K.M."/>
            <person name="Agren J.A."/>
            <person name="Koenig D."/>
            <person name="Maumus F."/>
            <person name="Guo Y.L."/>
            <person name="Steige K."/>
            <person name="Platts A.E."/>
            <person name="Escobar J.S."/>
            <person name="Newman L.K."/>
            <person name="Wang W."/>
            <person name="Mandakova T."/>
            <person name="Vello E."/>
            <person name="Smith L.M."/>
            <person name="Henz S.R."/>
            <person name="Steffen J."/>
            <person name="Takuno S."/>
            <person name="Brandvain Y."/>
            <person name="Coop G."/>
            <person name="Andolfatto P."/>
            <person name="Hu T.T."/>
            <person name="Blanchette M."/>
            <person name="Clark R.M."/>
            <person name="Quesneville H."/>
            <person name="Nordborg M."/>
            <person name="Gaut B.S."/>
            <person name="Lysak M.A."/>
            <person name="Jenkins J."/>
            <person name="Grimwood J."/>
            <person name="Chapman J."/>
            <person name="Prochnik S."/>
            <person name="Shu S."/>
            <person name="Rokhsar D."/>
            <person name="Schmutz J."/>
            <person name="Weigel D."/>
            <person name="Wright S.I."/>
        </authorList>
    </citation>
    <scope>NUCLEOTIDE SEQUENCE [LARGE SCALE GENOMIC DNA]</scope>
    <source>
        <strain evidence="7">cv. Monte Gargano</strain>
    </source>
</reference>
<keyword evidence="3" id="KW-0804">Transcription</keyword>
<dbReference type="AlphaFoldDB" id="R0FKT7"/>